<feature type="region of interest" description="Disordered" evidence="3">
    <location>
        <begin position="680"/>
        <end position="754"/>
    </location>
</feature>
<dbReference type="SUPFAM" id="SSF48366">
    <property type="entry name" value="Ras GEF"/>
    <property type="match status" value="1"/>
</dbReference>
<evidence type="ECO:0000259" key="4">
    <source>
        <dbReference type="PROSITE" id="PS50009"/>
    </source>
</evidence>
<feature type="region of interest" description="Disordered" evidence="3">
    <location>
        <begin position="96"/>
        <end position="199"/>
    </location>
</feature>
<accession>A0A9P7FUI9</accession>
<reference evidence="6" key="1">
    <citation type="submission" date="2021-02" db="EMBL/GenBank/DDBJ databases">
        <authorList>
            <person name="Nieuwenhuis M."/>
            <person name="Van De Peppel L.J.J."/>
        </authorList>
    </citation>
    <scope>NUCLEOTIDE SEQUENCE</scope>
    <source>
        <strain evidence="6">D49</strain>
    </source>
</reference>
<feature type="compositionally biased region" description="Low complexity" evidence="3">
    <location>
        <begin position="731"/>
        <end position="747"/>
    </location>
</feature>
<dbReference type="InterPro" id="IPR027417">
    <property type="entry name" value="P-loop_NTPase"/>
</dbReference>
<keyword evidence="1 2" id="KW-0344">Guanine-nucleotide releasing factor</keyword>
<evidence type="ECO:0008006" key="8">
    <source>
        <dbReference type="Google" id="ProtNLM"/>
    </source>
</evidence>
<dbReference type="SMART" id="SM00147">
    <property type="entry name" value="RasGEF"/>
    <property type="match status" value="1"/>
</dbReference>
<evidence type="ECO:0000256" key="2">
    <source>
        <dbReference type="PROSITE-ProRule" id="PRU00168"/>
    </source>
</evidence>
<feature type="compositionally biased region" description="Low complexity" evidence="3">
    <location>
        <begin position="169"/>
        <end position="197"/>
    </location>
</feature>
<dbReference type="PANTHER" id="PTHR23113:SF348">
    <property type="entry name" value="GUANYL-NUCLEOTIDE EXCHANGE FACTOR RASGEF, PUTATIVE (AFU_ORTHOLOGUE AFUA_1G04700)-RELATED"/>
    <property type="match status" value="1"/>
</dbReference>
<reference evidence="6" key="2">
    <citation type="submission" date="2021-10" db="EMBL/GenBank/DDBJ databases">
        <title>Phylogenomics reveals ancestral predisposition of the termite-cultivated fungus Termitomyces towards a domesticated lifestyle.</title>
        <authorList>
            <person name="Auxier B."/>
            <person name="Grum-Grzhimaylo A."/>
            <person name="Cardenas M.E."/>
            <person name="Lodge J.D."/>
            <person name="Laessoe T."/>
            <person name="Pedersen O."/>
            <person name="Smith M.E."/>
            <person name="Kuyper T.W."/>
            <person name="Franco-Molano E.A."/>
            <person name="Baroni T.J."/>
            <person name="Aanen D.K."/>
        </authorList>
    </citation>
    <scope>NUCLEOTIDE SEQUENCE</scope>
    <source>
        <strain evidence="6">D49</strain>
    </source>
</reference>
<evidence type="ECO:0000259" key="5">
    <source>
        <dbReference type="PROSITE" id="PS50212"/>
    </source>
</evidence>
<feature type="domain" description="Ras-GEF" evidence="4">
    <location>
        <begin position="772"/>
        <end position="1007"/>
    </location>
</feature>
<gene>
    <name evidence="6" type="ORF">H0H81_012453</name>
</gene>
<dbReference type="Gene3D" id="3.40.50.300">
    <property type="entry name" value="P-loop containing nucleotide triphosphate hydrolases"/>
    <property type="match status" value="1"/>
</dbReference>
<evidence type="ECO:0000256" key="1">
    <source>
        <dbReference type="ARBA" id="ARBA00022658"/>
    </source>
</evidence>
<dbReference type="Pfam" id="PF00618">
    <property type="entry name" value="RasGEF_N"/>
    <property type="match status" value="1"/>
</dbReference>
<feature type="compositionally biased region" description="Pro residues" evidence="3">
    <location>
        <begin position="463"/>
        <end position="472"/>
    </location>
</feature>
<feature type="compositionally biased region" description="Acidic residues" evidence="3">
    <location>
        <begin position="680"/>
        <end position="689"/>
    </location>
</feature>
<feature type="region of interest" description="Disordered" evidence="3">
    <location>
        <begin position="1"/>
        <end position="27"/>
    </location>
</feature>
<dbReference type="GO" id="GO:0007265">
    <property type="term" value="P:Ras protein signal transduction"/>
    <property type="evidence" value="ECO:0007669"/>
    <property type="project" value="TreeGrafter"/>
</dbReference>
<sequence>MSEEPAPVSLLLPDPEDPNGIPFSPTPSFADSFATAYTSPADLDTISAVPSPSLAPLQSLRKSISVDSFVHFGRDHHPTGGSSSSRIAPGSILDTPRNLVFGSSPPFTTERDQVLGGRNRGSSVSTRDGEESTFDSDVERSDPLYSPVERYRHASLKDQSRPLIRGGELPLPSRTPTLSTTSSMSSVMSTSTSPTTLEEVPRHLSLSSLQFYTRTPQLAPSGRIRSGSLGTYTNTGRHALINTQMPGVSTPGVPVTLIVVGTAGCGKSIAIRKDSRRVGVICNENGPNSPLHVIEIDVPPEPLEPRELDWPDTLATINGVIICYDASDKLSFKPIEGLLRGYQAMKLPLIVLACKSDLPHQVEPEKALEVLEQYDAGLVEVAKTNEHGKLKMRRTFEWILKAVARDKRTVRSDFDANYRNPASPDVLISPPPWENSRTTTPTGSSSVSSTRTQYPPSDTASPSTPPIFPTPPTRARSIGDLYENEKSKVPGWNSITPISSATAPNDNLESPNPLTTDAINERLEVPETKGKESRPGQWAKLDELLDKLLFLAVSGDVDPAFITHFLLTYRRFASPRSLLLAMQKRMRQLDNPSGDPMFACFAQMRICHLLEMWIRDYPHDFSVRGTTGALSALIKSIISKTYLLHYGSEFLPFLEVLPNLVDHDAAWALKVDDLADESDDSYSLLEEEEVHPAPPASTLNTDTGAIPAPNIDKPVPPLPTSAPSRERKHSIPISSIIGNGPSSSGGPLEADTSEKQQIKDLVRLSQEIQGLEPENIAQEITRIEVELFLNIQVLCLSRLQPRHWLFYTFVSGKKAETEPITAFNAFSNHLADWVVSLILCHKTPRARVKQIEKLVDIAQKLRALNNYSALRAFVAGINNATFTGDETMEQFKAKCPEQAKNLQSWDVLLQHIRSHRAYRLALRNSKGACIPALEVHMSDLIRAHEGNGDFNSSDPTKIHWGKFNMMGRFISSTAQCQSRCRTVTDYKFEPRPNIKELLERPVMNDQV</sequence>
<dbReference type="Gene3D" id="1.10.840.10">
    <property type="entry name" value="Ras guanine-nucleotide exchange factors catalytic domain"/>
    <property type="match status" value="1"/>
</dbReference>
<dbReference type="Gene3D" id="1.20.870.10">
    <property type="entry name" value="Son of sevenless (SoS) protein Chain: S domain 1"/>
    <property type="match status" value="1"/>
</dbReference>
<dbReference type="PROSITE" id="PS50009">
    <property type="entry name" value="RASGEF_CAT"/>
    <property type="match status" value="1"/>
</dbReference>
<dbReference type="PROSITE" id="PS50212">
    <property type="entry name" value="RASGEF_NTER"/>
    <property type="match status" value="1"/>
</dbReference>
<dbReference type="InterPro" id="IPR008937">
    <property type="entry name" value="Ras-like_GEF"/>
</dbReference>
<feature type="region of interest" description="Disordered" evidence="3">
    <location>
        <begin position="415"/>
        <end position="515"/>
    </location>
</feature>
<dbReference type="InterPro" id="IPR023578">
    <property type="entry name" value="Ras_GEF_dom_sf"/>
</dbReference>
<dbReference type="Proteomes" id="UP000717328">
    <property type="component" value="Unassembled WGS sequence"/>
</dbReference>
<dbReference type="OrthoDB" id="28357at2759"/>
<keyword evidence="7" id="KW-1185">Reference proteome</keyword>
<dbReference type="AlphaFoldDB" id="A0A9P7FUI9"/>
<evidence type="ECO:0000313" key="6">
    <source>
        <dbReference type="EMBL" id="KAG5635097.1"/>
    </source>
</evidence>
<dbReference type="EMBL" id="JABCKI010006182">
    <property type="protein sequence ID" value="KAG5635097.1"/>
    <property type="molecule type" value="Genomic_DNA"/>
</dbReference>
<proteinExistence type="predicted"/>
<organism evidence="6 7">
    <name type="scientific">Sphagnurus paluster</name>
    <dbReference type="NCBI Taxonomy" id="117069"/>
    <lineage>
        <taxon>Eukaryota</taxon>
        <taxon>Fungi</taxon>
        <taxon>Dikarya</taxon>
        <taxon>Basidiomycota</taxon>
        <taxon>Agaricomycotina</taxon>
        <taxon>Agaricomycetes</taxon>
        <taxon>Agaricomycetidae</taxon>
        <taxon>Agaricales</taxon>
        <taxon>Tricholomatineae</taxon>
        <taxon>Lyophyllaceae</taxon>
        <taxon>Sphagnurus</taxon>
    </lineage>
</organism>
<dbReference type="InterPro" id="IPR000651">
    <property type="entry name" value="Ras-like_Gua-exchang_fac_N"/>
</dbReference>
<dbReference type="SUPFAM" id="SSF52540">
    <property type="entry name" value="P-loop containing nucleoside triphosphate hydrolases"/>
    <property type="match status" value="1"/>
</dbReference>
<dbReference type="PANTHER" id="PTHR23113">
    <property type="entry name" value="GUANINE NUCLEOTIDE EXCHANGE FACTOR"/>
    <property type="match status" value="1"/>
</dbReference>
<dbReference type="GO" id="GO:0005085">
    <property type="term" value="F:guanyl-nucleotide exchange factor activity"/>
    <property type="evidence" value="ECO:0007669"/>
    <property type="project" value="UniProtKB-KW"/>
</dbReference>
<feature type="compositionally biased region" description="Low complexity" evidence="3">
    <location>
        <begin position="436"/>
        <end position="462"/>
    </location>
</feature>
<protein>
    <recommendedName>
        <fullName evidence="8">Ras GEF</fullName>
    </recommendedName>
</protein>
<feature type="compositionally biased region" description="Polar residues" evidence="3">
    <location>
        <begin position="493"/>
        <end position="515"/>
    </location>
</feature>
<evidence type="ECO:0000313" key="7">
    <source>
        <dbReference type="Proteomes" id="UP000717328"/>
    </source>
</evidence>
<evidence type="ECO:0000256" key="3">
    <source>
        <dbReference type="SAM" id="MobiDB-lite"/>
    </source>
</evidence>
<feature type="domain" description="N-terminal Ras-GEF" evidence="5">
    <location>
        <begin position="532"/>
        <end position="658"/>
    </location>
</feature>
<dbReference type="Pfam" id="PF00617">
    <property type="entry name" value="RasGEF"/>
    <property type="match status" value="1"/>
</dbReference>
<dbReference type="InterPro" id="IPR036964">
    <property type="entry name" value="RASGEF_cat_dom_sf"/>
</dbReference>
<name>A0A9P7FUI9_9AGAR</name>
<comment type="caution">
    <text evidence="6">The sequence shown here is derived from an EMBL/GenBank/DDBJ whole genome shotgun (WGS) entry which is preliminary data.</text>
</comment>
<dbReference type="InterPro" id="IPR001895">
    <property type="entry name" value="RASGEF_cat_dom"/>
</dbReference>
<feature type="compositionally biased region" description="Basic and acidic residues" evidence="3">
    <location>
        <begin position="149"/>
        <end position="160"/>
    </location>
</feature>
<dbReference type="GO" id="GO:0005886">
    <property type="term" value="C:plasma membrane"/>
    <property type="evidence" value="ECO:0007669"/>
    <property type="project" value="TreeGrafter"/>
</dbReference>